<feature type="domain" description="V-SNARE coiled-coil homology" evidence="2">
    <location>
        <begin position="151"/>
        <end position="211"/>
    </location>
</feature>
<evidence type="ECO:0000259" key="2">
    <source>
        <dbReference type="PROSITE" id="PS50892"/>
    </source>
</evidence>
<proteinExistence type="predicted"/>
<keyword evidence="4" id="KW-1185">Reference proteome</keyword>
<dbReference type="InterPro" id="IPR001388">
    <property type="entry name" value="Synaptobrevin-like"/>
</dbReference>
<protein>
    <submittedName>
        <fullName evidence="3">Synaptobrevin/VAMP-like protein</fullName>
    </submittedName>
</protein>
<dbReference type="SUPFAM" id="SSF58038">
    <property type="entry name" value="SNARE fusion complex"/>
    <property type="match status" value="1"/>
</dbReference>
<organism evidence="3">
    <name type="scientific">Orpheovirus IHUMI-LCC2</name>
    <dbReference type="NCBI Taxonomy" id="2023057"/>
    <lineage>
        <taxon>Viruses</taxon>
        <taxon>Varidnaviria</taxon>
        <taxon>Bamfordvirae</taxon>
        <taxon>Nucleocytoviricota</taxon>
        <taxon>Megaviricetes</taxon>
        <taxon>Pimascovirales</taxon>
        <taxon>Ocovirineae</taxon>
        <taxon>Orpheoviridae</taxon>
        <taxon>Alphaorpheovirus</taxon>
        <taxon>Alphaorpheovirus massiliense</taxon>
    </lineage>
</organism>
<dbReference type="PANTHER" id="PTHR45806">
    <property type="entry name" value="SYNAPTOBREVIN HOMOLOG YKT6"/>
    <property type="match status" value="1"/>
</dbReference>
<dbReference type="Pfam" id="PF00957">
    <property type="entry name" value="Synaptobrevin"/>
    <property type="match status" value="1"/>
</dbReference>
<dbReference type="EMBL" id="LT906555">
    <property type="protein sequence ID" value="SNW62648.1"/>
    <property type="molecule type" value="Genomic_DNA"/>
</dbReference>
<accession>A0A2I2L530</accession>
<dbReference type="GeneID" id="35382566"/>
<dbReference type="GO" id="GO:0016192">
    <property type="term" value="P:vesicle-mediated transport"/>
    <property type="evidence" value="ECO:0007669"/>
    <property type="project" value="InterPro"/>
</dbReference>
<dbReference type="InterPro" id="IPR011012">
    <property type="entry name" value="Longin-like_dom_sf"/>
</dbReference>
<dbReference type="Gene3D" id="3.30.450.50">
    <property type="entry name" value="Longin domain"/>
    <property type="match status" value="1"/>
</dbReference>
<dbReference type="GO" id="GO:0005484">
    <property type="term" value="F:SNAP receptor activity"/>
    <property type="evidence" value="ECO:0007669"/>
    <property type="project" value="TreeGrafter"/>
</dbReference>
<dbReference type="InterPro" id="IPR042855">
    <property type="entry name" value="V_SNARE_CC"/>
</dbReference>
<gene>
    <name evidence="3" type="ORF">ORPV_744</name>
</gene>
<dbReference type="Proteomes" id="UP000236316">
    <property type="component" value="Segment"/>
</dbReference>
<evidence type="ECO:0000256" key="1">
    <source>
        <dbReference type="SAM" id="Coils"/>
    </source>
</evidence>
<evidence type="ECO:0000313" key="4">
    <source>
        <dbReference type="Proteomes" id="UP000236316"/>
    </source>
</evidence>
<evidence type="ECO:0000313" key="3">
    <source>
        <dbReference type="EMBL" id="SNW62648.1"/>
    </source>
</evidence>
<keyword evidence="1" id="KW-0175">Coiled coil</keyword>
<dbReference type="SUPFAM" id="SSF64356">
    <property type="entry name" value="SNARE-like"/>
    <property type="match status" value="1"/>
</dbReference>
<dbReference type="PRINTS" id="PR00219">
    <property type="entry name" value="SYNAPTOBREVN"/>
</dbReference>
<dbReference type="PANTHER" id="PTHR45806:SF1">
    <property type="entry name" value="SYNAPTOBREVIN HOMOLOG YKT6"/>
    <property type="match status" value="1"/>
</dbReference>
<feature type="coiled-coil region" evidence="1">
    <location>
        <begin position="145"/>
        <end position="176"/>
    </location>
</feature>
<sequence>MTNRIISILLFYKRSEHEAILLSQAYNLSDLYFWARPSAKELLLFTSREIAKRTKKHENQYIKEKDCLCFCYVDERNIGYVVISTIGVKLNIVAPKVVADVRHGVIIPDEKLSSLDNVDAVKNLNTWDGQLENIAKRWDDVDKKIEEGQDKMLKIRKELEETKDILYKTVDDILERGEKLEILIDKTNDLSVHSKIFAKKSRDLNRCCIIL</sequence>
<name>A0A2I2L530_9VIRU</name>
<reference evidence="3" key="1">
    <citation type="submission" date="2017-08" db="EMBL/GenBank/DDBJ databases">
        <authorList>
            <consortium name="Urmite Genomes"/>
        </authorList>
    </citation>
    <scope>NUCLEOTIDE SEQUENCE [LARGE SCALE GENOMIC DNA]</scope>
    <source>
        <strain evidence="3">IHUMI-LCC2</strain>
    </source>
</reference>
<dbReference type="Gene3D" id="1.20.5.110">
    <property type="match status" value="1"/>
</dbReference>
<dbReference type="PROSITE" id="PS50892">
    <property type="entry name" value="V_SNARE"/>
    <property type="match status" value="1"/>
</dbReference>
<dbReference type="KEGG" id="vg:35382566"/>
<dbReference type="GO" id="GO:0016020">
    <property type="term" value="C:membrane"/>
    <property type="evidence" value="ECO:0007669"/>
    <property type="project" value="InterPro"/>
</dbReference>
<dbReference type="RefSeq" id="YP_009448950.1">
    <property type="nucleotide sequence ID" value="NC_036594.1"/>
</dbReference>